<feature type="compositionally biased region" description="Polar residues" evidence="1">
    <location>
        <begin position="1"/>
        <end position="12"/>
    </location>
</feature>
<dbReference type="AlphaFoldDB" id="A0A9W8LXR2"/>
<reference evidence="2" key="1">
    <citation type="submission" date="2022-07" db="EMBL/GenBank/DDBJ databases">
        <title>Phylogenomic reconstructions and comparative analyses of Kickxellomycotina fungi.</title>
        <authorList>
            <person name="Reynolds N.K."/>
            <person name="Stajich J.E."/>
            <person name="Barry K."/>
            <person name="Grigoriev I.V."/>
            <person name="Crous P."/>
            <person name="Smith M.E."/>
        </authorList>
    </citation>
    <scope>NUCLEOTIDE SEQUENCE</scope>
    <source>
        <strain evidence="2">NRRL 1566</strain>
    </source>
</reference>
<dbReference type="EMBL" id="JANBUW010000781">
    <property type="protein sequence ID" value="KAJ2845511.1"/>
    <property type="molecule type" value="Genomic_DNA"/>
</dbReference>
<evidence type="ECO:0000313" key="2">
    <source>
        <dbReference type="EMBL" id="KAJ2845511.1"/>
    </source>
</evidence>
<sequence>MSLPTDSCSPSHAIQHRTHTESAADSGWETDDAAVPFPRFGSSNPKQLHAAPPAGINIPHARQGLGPHSAPLATGSVPESSVALGADRRIAQKPLYFKPLADELPPRVGSITPLSQRSQPHSIQRMRANTASLDCLAGPLPNANVGQERSSISTLFRRRNHPLRGGASSDFRAVAGFSPGAAQRAKRTLHGSNASVGDLHSCTTSELYSRSDIGLHNRASSQCFKFADKPTPSRSFKDCIIM</sequence>
<keyword evidence="3" id="KW-1185">Reference proteome</keyword>
<comment type="caution">
    <text evidence="2">The sequence shown here is derived from an EMBL/GenBank/DDBJ whole genome shotgun (WGS) entry which is preliminary data.</text>
</comment>
<feature type="region of interest" description="Disordered" evidence="1">
    <location>
        <begin position="1"/>
        <end position="76"/>
    </location>
</feature>
<organism evidence="2 3">
    <name type="scientific">Coemansia brasiliensis</name>
    <dbReference type="NCBI Taxonomy" id="2650707"/>
    <lineage>
        <taxon>Eukaryota</taxon>
        <taxon>Fungi</taxon>
        <taxon>Fungi incertae sedis</taxon>
        <taxon>Zoopagomycota</taxon>
        <taxon>Kickxellomycotina</taxon>
        <taxon>Kickxellomycetes</taxon>
        <taxon>Kickxellales</taxon>
        <taxon>Kickxellaceae</taxon>
        <taxon>Coemansia</taxon>
    </lineage>
</organism>
<evidence type="ECO:0000313" key="3">
    <source>
        <dbReference type="Proteomes" id="UP001139887"/>
    </source>
</evidence>
<protein>
    <submittedName>
        <fullName evidence="2">Uncharacterized protein</fullName>
    </submittedName>
</protein>
<evidence type="ECO:0000256" key="1">
    <source>
        <dbReference type="SAM" id="MobiDB-lite"/>
    </source>
</evidence>
<gene>
    <name evidence="2" type="ORF">IWW36_004752</name>
</gene>
<proteinExistence type="predicted"/>
<name>A0A9W8LXR2_9FUNG</name>
<dbReference type="Proteomes" id="UP001139887">
    <property type="component" value="Unassembled WGS sequence"/>
</dbReference>
<accession>A0A9W8LXR2</accession>
<dbReference type="OrthoDB" id="8693905at2759"/>